<proteinExistence type="inferred from homology"/>
<keyword evidence="4" id="KW-1185">Reference proteome</keyword>
<dbReference type="PANTHER" id="PTHR11206">
    <property type="entry name" value="MULTIDRUG RESISTANCE PROTEIN"/>
    <property type="match status" value="1"/>
</dbReference>
<dbReference type="Pfam" id="PF01554">
    <property type="entry name" value="MatE"/>
    <property type="match status" value="2"/>
</dbReference>
<feature type="transmembrane region" description="Helical" evidence="2">
    <location>
        <begin position="236"/>
        <end position="263"/>
    </location>
</feature>
<feature type="transmembrane region" description="Helical" evidence="2">
    <location>
        <begin position="355"/>
        <end position="372"/>
    </location>
</feature>
<dbReference type="GO" id="GO:0015297">
    <property type="term" value="F:antiporter activity"/>
    <property type="evidence" value="ECO:0007669"/>
    <property type="project" value="InterPro"/>
</dbReference>
<feature type="transmembrane region" description="Helical" evidence="2">
    <location>
        <begin position="21"/>
        <end position="46"/>
    </location>
</feature>
<feature type="transmembrane region" description="Helical" evidence="2">
    <location>
        <begin position="163"/>
        <end position="187"/>
    </location>
</feature>
<feature type="transmembrane region" description="Helical" evidence="2">
    <location>
        <begin position="384"/>
        <end position="408"/>
    </location>
</feature>
<dbReference type="InterPro" id="IPR002528">
    <property type="entry name" value="MATE_fam"/>
</dbReference>
<feature type="transmembrane region" description="Helical" evidence="2">
    <location>
        <begin position="319"/>
        <end position="343"/>
    </location>
</feature>
<keyword evidence="2" id="KW-0472">Membrane</keyword>
<dbReference type="GO" id="GO:0042910">
    <property type="term" value="F:xenobiotic transmembrane transporter activity"/>
    <property type="evidence" value="ECO:0007669"/>
    <property type="project" value="InterPro"/>
</dbReference>
<feature type="transmembrane region" description="Helical" evidence="2">
    <location>
        <begin position="97"/>
        <end position="119"/>
    </location>
</feature>
<evidence type="ECO:0000313" key="4">
    <source>
        <dbReference type="Proteomes" id="UP000663828"/>
    </source>
</evidence>
<keyword evidence="2" id="KW-0812">Transmembrane</keyword>
<sequence>MKTISNPKFRSDTKQILRLCFPYIFSYVLELLLLPAVSNVFMGWIGQQEFNACALGRILYLLFAYSCHFGLTYACDTLLSQAYGGNKRQMDIIIQRAFLLGAFAVMFAWIFLVNIQYFTRFIGKDQQSIQLINRYLLFSIIMVPFEAFSILMQKFVINHGVTWPLLAINSIGNVVNVVAHCLLLFVFKFGVAAPPIAFAFAYLTIGLSCIIYLRLTSLSKETWQSWRRDCLQDWSTYMRLGVPGVIISFLQTLVYGGAILLATVFNKDAITSQNVVFHVDFCIFLITLAFAVSATIVLGRCLGANSYENAIQVKNTIYIIVWIPISLTILCSLLVIYWIPYVFHTPESARSSTRYLLLIVIIFCAFDFYHLSQASILRACGRQYFDATVSFSSYFLVGIPMGVLFIFFLHLNMAGYWFAIISSLIVTNIVFYIYIRKINWIEQAERAQVNILSKKEAVPERTSLLSDNAMKNELPIWNLLKKKLCVFFLLFLLFVFCLVFRLKYEDVF</sequence>
<dbReference type="Proteomes" id="UP000663828">
    <property type="component" value="Unassembled WGS sequence"/>
</dbReference>
<feature type="transmembrane region" description="Helical" evidence="2">
    <location>
        <begin position="58"/>
        <end position="76"/>
    </location>
</feature>
<accession>A0A815QYS9</accession>
<feature type="transmembrane region" description="Helical" evidence="2">
    <location>
        <begin position="193"/>
        <end position="215"/>
    </location>
</feature>
<reference evidence="3" key="1">
    <citation type="submission" date="2021-02" db="EMBL/GenBank/DDBJ databases">
        <authorList>
            <person name="Nowell W R."/>
        </authorList>
    </citation>
    <scope>NUCLEOTIDE SEQUENCE</scope>
</reference>
<feature type="transmembrane region" description="Helical" evidence="2">
    <location>
        <begin position="275"/>
        <end position="298"/>
    </location>
</feature>
<dbReference type="EMBL" id="CAJNOR010004032">
    <property type="protein sequence ID" value="CAF1469556.1"/>
    <property type="molecule type" value="Genomic_DNA"/>
</dbReference>
<gene>
    <name evidence="3" type="ORF">XAT740_LOCUS37896</name>
</gene>
<evidence type="ECO:0000313" key="3">
    <source>
        <dbReference type="EMBL" id="CAF1469556.1"/>
    </source>
</evidence>
<name>A0A815QYS9_ADIRI</name>
<protein>
    <recommendedName>
        <fullName evidence="2">Multidrug and toxin extrusion protein</fullName>
    </recommendedName>
</protein>
<feature type="transmembrane region" description="Helical" evidence="2">
    <location>
        <begin position="484"/>
        <end position="502"/>
    </location>
</feature>
<evidence type="ECO:0000256" key="2">
    <source>
        <dbReference type="RuleBase" id="RU004914"/>
    </source>
</evidence>
<dbReference type="AlphaFoldDB" id="A0A815QYS9"/>
<feature type="transmembrane region" description="Helical" evidence="2">
    <location>
        <begin position="414"/>
        <end position="435"/>
    </location>
</feature>
<comment type="caution">
    <text evidence="3">The sequence shown here is derived from an EMBL/GenBank/DDBJ whole genome shotgun (WGS) entry which is preliminary data.</text>
</comment>
<feature type="transmembrane region" description="Helical" evidence="2">
    <location>
        <begin position="131"/>
        <end position="151"/>
    </location>
</feature>
<keyword evidence="2" id="KW-1133">Transmembrane helix</keyword>
<evidence type="ECO:0000256" key="1">
    <source>
        <dbReference type="ARBA" id="ARBA00010199"/>
    </source>
</evidence>
<comment type="similarity">
    <text evidence="1 2">Belongs to the multi antimicrobial extrusion (MATE) (TC 2.A.66.1) family.</text>
</comment>
<dbReference type="GO" id="GO:0016020">
    <property type="term" value="C:membrane"/>
    <property type="evidence" value="ECO:0007669"/>
    <property type="project" value="InterPro"/>
</dbReference>
<organism evidence="3 4">
    <name type="scientific">Adineta ricciae</name>
    <name type="common">Rotifer</name>
    <dbReference type="NCBI Taxonomy" id="249248"/>
    <lineage>
        <taxon>Eukaryota</taxon>
        <taxon>Metazoa</taxon>
        <taxon>Spiralia</taxon>
        <taxon>Gnathifera</taxon>
        <taxon>Rotifera</taxon>
        <taxon>Eurotatoria</taxon>
        <taxon>Bdelloidea</taxon>
        <taxon>Adinetida</taxon>
        <taxon>Adinetidae</taxon>
        <taxon>Adineta</taxon>
    </lineage>
</organism>